<reference evidence="2 3" key="1">
    <citation type="journal article" date="2013" name="Genome Announc.">
        <title>Draft Genome Sequence of the Methanotrophic Gammaproteobacterium Methyloglobulus morosus DSM 22980 Strain KoM1.</title>
        <authorList>
            <person name="Poehlein A."/>
            <person name="Deutzmann J.S."/>
            <person name="Daniel R."/>
            <person name="Simeonova D.D."/>
        </authorList>
    </citation>
    <scope>NUCLEOTIDE SEQUENCE [LARGE SCALE GENOMIC DNA]</scope>
    <source>
        <strain evidence="2 3">KoM1</strain>
    </source>
</reference>
<evidence type="ECO:0000313" key="3">
    <source>
        <dbReference type="Proteomes" id="UP000017842"/>
    </source>
</evidence>
<dbReference type="eggNOG" id="ENOG5032ZRB">
    <property type="taxonomic scope" value="Bacteria"/>
</dbReference>
<evidence type="ECO:0000256" key="1">
    <source>
        <dbReference type="SAM" id="MobiDB-lite"/>
    </source>
</evidence>
<dbReference type="PATRIC" id="fig|1116472.3.peg.19"/>
<comment type="caution">
    <text evidence="2">The sequence shown here is derived from an EMBL/GenBank/DDBJ whole genome shotgun (WGS) entry which is preliminary data.</text>
</comment>
<protein>
    <submittedName>
        <fullName evidence="2">Uncharacterized protein</fullName>
    </submittedName>
</protein>
<name>V5CBE7_9GAMM</name>
<dbReference type="AlphaFoldDB" id="V5CBE7"/>
<evidence type="ECO:0000313" key="2">
    <source>
        <dbReference type="EMBL" id="ESS74133.1"/>
    </source>
</evidence>
<dbReference type="RefSeq" id="WP_023492956.1">
    <property type="nucleotide sequence ID" value="NZ_AYLO01000002.1"/>
</dbReference>
<keyword evidence="3" id="KW-1185">Reference proteome</keyword>
<gene>
    <name evidence="2" type="ORF">MGMO_2c00080</name>
</gene>
<accession>V5CBE7</accession>
<organism evidence="2 3">
    <name type="scientific">Methyloglobulus morosus KoM1</name>
    <dbReference type="NCBI Taxonomy" id="1116472"/>
    <lineage>
        <taxon>Bacteria</taxon>
        <taxon>Pseudomonadati</taxon>
        <taxon>Pseudomonadota</taxon>
        <taxon>Gammaproteobacteria</taxon>
        <taxon>Methylococcales</taxon>
        <taxon>Methylococcaceae</taxon>
        <taxon>Methyloglobulus</taxon>
    </lineage>
</organism>
<feature type="region of interest" description="Disordered" evidence="1">
    <location>
        <begin position="37"/>
        <end position="67"/>
    </location>
</feature>
<proteinExistence type="predicted"/>
<dbReference type="Proteomes" id="UP000017842">
    <property type="component" value="Unassembled WGS sequence"/>
</dbReference>
<dbReference type="EMBL" id="AYLO01000002">
    <property type="protein sequence ID" value="ESS74133.1"/>
    <property type="molecule type" value="Genomic_DNA"/>
</dbReference>
<dbReference type="OrthoDB" id="9182647at2"/>
<sequence>MGTTTPKSKKTATEALAAEPTIAKAVSKKTTRKALTAIPKETAGTKKAVASETVTAKPSKKRKSAKDKVIRDSFSFPEQDYAKISELKKTCLAAGIHVKKGEILRAGLHLLTKLPLTELKQAVEQVEKVKTGRPKSSKN</sequence>